<dbReference type="SUPFAM" id="SSF109604">
    <property type="entry name" value="HD-domain/PDEase-like"/>
    <property type="match status" value="1"/>
</dbReference>
<sequence length="168" mass="18659">MEHRTTDLLALAEQLAKERHAGQTDKAGAAYWMHPQRVSQGCASDEARIAGWLHDLIEDTDTTAEELLTLGFPPDVVAAVQLDTRRADESYMDYIQRIVDACDSQDPAVARAGRIAREVKMSDLRDNMNLDRLPTVTDTDRARVEKYRAAYSVLENSCAPAPGIDATR</sequence>
<dbReference type="eggNOG" id="COG0317">
    <property type="taxonomic scope" value="Bacteria"/>
</dbReference>
<evidence type="ECO:0000313" key="2">
    <source>
        <dbReference type="Proteomes" id="UP000029046"/>
    </source>
</evidence>
<dbReference type="Gene3D" id="1.10.3210.10">
    <property type="entry name" value="Hypothetical protein af1432"/>
    <property type="match status" value="1"/>
</dbReference>
<evidence type="ECO:0000313" key="1">
    <source>
        <dbReference type="EMBL" id="KFI60711.1"/>
    </source>
</evidence>
<keyword evidence="2" id="KW-1185">Reference proteome</keyword>
<accession>A0A087APL1</accession>
<organism evidence="1 2">
    <name type="scientific">Bifidobacterium pullorum subsp. gallinarum</name>
    <dbReference type="NCBI Taxonomy" id="78344"/>
    <lineage>
        <taxon>Bacteria</taxon>
        <taxon>Bacillati</taxon>
        <taxon>Actinomycetota</taxon>
        <taxon>Actinomycetes</taxon>
        <taxon>Bifidobacteriales</taxon>
        <taxon>Bifidobacteriaceae</taxon>
        <taxon>Bifidobacterium</taxon>
    </lineage>
</organism>
<dbReference type="RefSeq" id="WP_051917123.1">
    <property type="nucleotide sequence ID" value="NZ_JGYX01000004.1"/>
</dbReference>
<dbReference type="AlphaFoldDB" id="A0A087APL1"/>
<proteinExistence type="predicted"/>
<dbReference type="EMBL" id="JGYX01000004">
    <property type="protein sequence ID" value="KFI60711.1"/>
    <property type="molecule type" value="Genomic_DNA"/>
</dbReference>
<protein>
    <submittedName>
        <fullName evidence="1">HD domain protein</fullName>
    </submittedName>
</protein>
<gene>
    <name evidence="1" type="ORF">BIGA_1470</name>
</gene>
<comment type="caution">
    <text evidence="1">The sequence shown here is derived from an EMBL/GenBank/DDBJ whole genome shotgun (WGS) entry which is preliminary data.</text>
</comment>
<name>A0A087APL1_9BIFI</name>
<reference evidence="1 2" key="1">
    <citation type="submission" date="2014-03" db="EMBL/GenBank/DDBJ databases">
        <title>Genomics of Bifidobacteria.</title>
        <authorList>
            <person name="Ventura M."/>
            <person name="Milani C."/>
            <person name="Lugli G.A."/>
        </authorList>
    </citation>
    <scope>NUCLEOTIDE SEQUENCE [LARGE SCALE GENOMIC DNA]</scope>
    <source>
        <strain evidence="1 2">LMG 11586</strain>
    </source>
</reference>
<dbReference type="OrthoDB" id="9802385at2"/>
<dbReference type="Proteomes" id="UP000029046">
    <property type="component" value="Unassembled WGS sequence"/>
</dbReference>